<dbReference type="Gene3D" id="3.30.1220.10">
    <property type="entry name" value="CobW-like, C-terminal domain"/>
    <property type="match status" value="1"/>
</dbReference>
<dbReference type="GO" id="GO:0016787">
    <property type="term" value="F:hydrolase activity"/>
    <property type="evidence" value="ECO:0007669"/>
    <property type="project" value="UniProtKB-KW"/>
</dbReference>
<evidence type="ECO:0000256" key="2">
    <source>
        <dbReference type="ARBA" id="ARBA00022801"/>
    </source>
</evidence>
<comment type="similarity">
    <text evidence="4">Belongs to the SIMIBI class G3E GTPase family. ZNG1 subfamily.</text>
</comment>
<dbReference type="PANTHER" id="PTHR13748">
    <property type="entry name" value="COBW-RELATED"/>
    <property type="match status" value="1"/>
</dbReference>
<dbReference type="RefSeq" id="WP_368504152.1">
    <property type="nucleotide sequence ID" value="NZ_CP162551.1"/>
</dbReference>
<name>A0AB39BSK4_9BACI</name>
<dbReference type="GO" id="GO:0005737">
    <property type="term" value="C:cytoplasm"/>
    <property type="evidence" value="ECO:0007669"/>
    <property type="project" value="TreeGrafter"/>
</dbReference>
<keyword evidence="1" id="KW-0547">Nucleotide-binding</keyword>
<feature type="domain" description="CobW C-terminal" evidence="7">
    <location>
        <begin position="235"/>
        <end position="312"/>
    </location>
</feature>
<dbReference type="InterPro" id="IPR036627">
    <property type="entry name" value="CobW-likC_sf"/>
</dbReference>
<evidence type="ECO:0000256" key="1">
    <source>
        <dbReference type="ARBA" id="ARBA00022741"/>
    </source>
</evidence>
<dbReference type="CDD" id="cd03112">
    <property type="entry name" value="CobW-like"/>
    <property type="match status" value="1"/>
</dbReference>
<evidence type="ECO:0000256" key="5">
    <source>
        <dbReference type="ARBA" id="ARBA00049117"/>
    </source>
</evidence>
<dbReference type="EMBL" id="CP162551">
    <property type="protein sequence ID" value="XDI36767.1"/>
    <property type="molecule type" value="Genomic_DNA"/>
</dbReference>
<reference evidence="8" key="1">
    <citation type="submission" date="2024-07" db="EMBL/GenBank/DDBJ databases">
        <title>Identification and characteristics of an arsenic-resistant bacterial isolate, which belongs to a novel species.</title>
        <authorList>
            <person name="Juszczyk A."/>
            <person name="Kowalczyk A."/>
            <person name="Was K."/>
            <person name="Kosowicz W."/>
            <person name="Budzyn A."/>
            <person name="Latowski D."/>
        </authorList>
    </citation>
    <scope>NUCLEOTIDE SEQUENCE</scope>
    <source>
        <strain evidence="8">As8PL</strain>
    </source>
</reference>
<dbReference type="Pfam" id="PF07683">
    <property type="entry name" value="CobW_C"/>
    <property type="match status" value="1"/>
</dbReference>
<evidence type="ECO:0000256" key="3">
    <source>
        <dbReference type="ARBA" id="ARBA00023186"/>
    </source>
</evidence>
<dbReference type="InterPro" id="IPR051316">
    <property type="entry name" value="Zinc-reg_GTPase_activator"/>
</dbReference>
<feature type="domain" description="CobW/HypB/UreG nucleotide-binding" evidence="6">
    <location>
        <begin position="5"/>
        <end position="186"/>
    </location>
</feature>
<dbReference type="InterPro" id="IPR003495">
    <property type="entry name" value="CobW/HypB/UreG_nucleotide-bd"/>
</dbReference>
<gene>
    <name evidence="8" type="ORF">AB3N04_19165</name>
</gene>
<dbReference type="Pfam" id="PF02492">
    <property type="entry name" value="cobW"/>
    <property type="match status" value="1"/>
</dbReference>
<comment type="catalytic activity">
    <reaction evidence="5">
        <text>GTP + H2O = GDP + phosphate + H(+)</text>
        <dbReference type="Rhea" id="RHEA:19669"/>
        <dbReference type="ChEBI" id="CHEBI:15377"/>
        <dbReference type="ChEBI" id="CHEBI:15378"/>
        <dbReference type="ChEBI" id="CHEBI:37565"/>
        <dbReference type="ChEBI" id="CHEBI:43474"/>
        <dbReference type="ChEBI" id="CHEBI:58189"/>
    </reaction>
    <physiologicalReaction direction="left-to-right" evidence="5">
        <dbReference type="Rhea" id="RHEA:19670"/>
    </physiologicalReaction>
</comment>
<dbReference type="PANTHER" id="PTHR13748:SF62">
    <property type="entry name" value="COBW DOMAIN-CONTAINING PROTEIN"/>
    <property type="match status" value="1"/>
</dbReference>
<dbReference type="AlphaFoldDB" id="A0AB39BSK4"/>
<dbReference type="SUPFAM" id="SSF52540">
    <property type="entry name" value="P-loop containing nucleoside triphosphate hydrolases"/>
    <property type="match status" value="1"/>
</dbReference>
<keyword evidence="3" id="KW-0143">Chaperone</keyword>
<evidence type="ECO:0000259" key="6">
    <source>
        <dbReference type="Pfam" id="PF02492"/>
    </source>
</evidence>
<sequence>MSKVPVFVLSGFLGSGKTTLLERLLAESVNRGLKPAVLMNEIGKRDTDGNILLGKSQMIEKLLDGCICCNKKSEVVQSMEKLLSLNPDVIFIELTGVANPEEVADSLTEPQLINQLYLEKVVTLIDAEHILSYNSVFESDRELVRTTRRQIEVADLLIVNKIDLVSEAKKQKVDKLLFKQNPTSKVTFSTFSNVDLASLFNPLKSPTGRVKVRIKTSNKEDNHHHEHPHKSYTKIKSITLPVPYTTNSIEIEKFLKKWKTNLLRAKGYLNLEDGTYLMQHVMQRVSWERSTYNGEHYLVLIGMGLNEDEIKKDGEASFGKQVHLNNTKQGNF</sequence>
<proteinExistence type="inferred from homology"/>
<dbReference type="Gene3D" id="3.40.50.300">
    <property type="entry name" value="P-loop containing nucleotide triphosphate hydrolases"/>
    <property type="match status" value="1"/>
</dbReference>
<protein>
    <submittedName>
        <fullName evidence="8">GTP-binding protein</fullName>
    </submittedName>
</protein>
<organism evidence="8">
    <name type="scientific">Alkalihalophilus sp. As8PL</name>
    <dbReference type="NCBI Taxonomy" id="3237103"/>
    <lineage>
        <taxon>Bacteria</taxon>
        <taxon>Bacillati</taxon>
        <taxon>Bacillota</taxon>
        <taxon>Bacilli</taxon>
        <taxon>Bacillales</taxon>
        <taxon>Bacillaceae</taxon>
        <taxon>Alkalihalophilus</taxon>
    </lineage>
</organism>
<dbReference type="InterPro" id="IPR027417">
    <property type="entry name" value="P-loop_NTPase"/>
</dbReference>
<evidence type="ECO:0000259" key="7">
    <source>
        <dbReference type="Pfam" id="PF07683"/>
    </source>
</evidence>
<evidence type="ECO:0000313" key="8">
    <source>
        <dbReference type="EMBL" id="XDI36767.1"/>
    </source>
</evidence>
<dbReference type="SUPFAM" id="SSF90002">
    <property type="entry name" value="Hypothetical protein YjiA, C-terminal domain"/>
    <property type="match status" value="1"/>
</dbReference>
<dbReference type="GO" id="GO:0000166">
    <property type="term" value="F:nucleotide binding"/>
    <property type="evidence" value="ECO:0007669"/>
    <property type="project" value="UniProtKB-KW"/>
</dbReference>
<evidence type="ECO:0000256" key="4">
    <source>
        <dbReference type="ARBA" id="ARBA00034320"/>
    </source>
</evidence>
<accession>A0AB39BSK4</accession>
<keyword evidence="2" id="KW-0378">Hydrolase</keyword>
<dbReference type="InterPro" id="IPR011629">
    <property type="entry name" value="CobW-like_C"/>
</dbReference>